<dbReference type="STRING" id="436010.A0A166UAI5"/>
<proteinExistence type="predicted"/>
<dbReference type="OrthoDB" id="3830579at2759"/>
<sequence>MTIPQIIVFTPGQVYVDSPEAVTEAAVGHIKATPGIQAWVNYSQLIRTIRPRSRSYRGLQHEDELEAGVKMAVWVNVWDSYDSASKQKDQLKALFKEENKPEIYHVNIGADLAKPISGTTTEVARMNLKPGESIEALAKLVGELEANLKGAANGHGTTWGPTFENPNVYVGILGWDTKQDHLNAVAPDTEAYAIIQKILAIAVITMLHVDLTKLHG</sequence>
<protein>
    <submittedName>
        <fullName evidence="1">Uncharacterized protein</fullName>
    </submittedName>
</protein>
<keyword evidence="2" id="KW-1185">Reference proteome</keyword>
<dbReference type="Gene3D" id="3.30.70.100">
    <property type="match status" value="1"/>
</dbReference>
<dbReference type="AlphaFoldDB" id="A0A166UAI5"/>
<name>A0A166UAI5_9AGAM</name>
<gene>
    <name evidence="1" type="ORF">FIBSPDRAFT_945024</name>
</gene>
<evidence type="ECO:0000313" key="1">
    <source>
        <dbReference type="EMBL" id="KZP31497.1"/>
    </source>
</evidence>
<evidence type="ECO:0000313" key="2">
    <source>
        <dbReference type="Proteomes" id="UP000076532"/>
    </source>
</evidence>
<accession>A0A166UAI5</accession>
<organism evidence="1 2">
    <name type="scientific">Athelia psychrophila</name>
    <dbReference type="NCBI Taxonomy" id="1759441"/>
    <lineage>
        <taxon>Eukaryota</taxon>
        <taxon>Fungi</taxon>
        <taxon>Dikarya</taxon>
        <taxon>Basidiomycota</taxon>
        <taxon>Agaricomycotina</taxon>
        <taxon>Agaricomycetes</taxon>
        <taxon>Agaricomycetidae</taxon>
        <taxon>Atheliales</taxon>
        <taxon>Atheliaceae</taxon>
        <taxon>Athelia</taxon>
    </lineage>
</organism>
<dbReference type="EMBL" id="KV417489">
    <property type="protein sequence ID" value="KZP31497.1"/>
    <property type="molecule type" value="Genomic_DNA"/>
</dbReference>
<reference evidence="1 2" key="1">
    <citation type="journal article" date="2016" name="Mol. Biol. Evol.">
        <title>Comparative Genomics of Early-Diverging Mushroom-Forming Fungi Provides Insights into the Origins of Lignocellulose Decay Capabilities.</title>
        <authorList>
            <person name="Nagy L.G."/>
            <person name="Riley R."/>
            <person name="Tritt A."/>
            <person name="Adam C."/>
            <person name="Daum C."/>
            <person name="Floudas D."/>
            <person name="Sun H."/>
            <person name="Yadav J.S."/>
            <person name="Pangilinan J."/>
            <person name="Larsson K.H."/>
            <person name="Matsuura K."/>
            <person name="Barry K."/>
            <person name="Labutti K."/>
            <person name="Kuo R."/>
            <person name="Ohm R.A."/>
            <person name="Bhattacharya S.S."/>
            <person name="Shirouzu T."/>
            <person name="Yoshinaga Y."/>
            <person name="Martin F.M."/>
            <person name="Grigoriev I.V."/>
            <person name="Hibbett D.S."/>
        </authorList>
    </citation>
    <scope>NUCLEOTIDE SEQUENCE [LARGE SCALE GENOMIC DNA]</scope>
    <source>
        <strain evidence="1 2">CBS 109695</strain>
    </source>
</reference>
<dbReference type="Proteomes" id="UP000076532">
    <property type="component" value="Unassembled WGS sequence"/>
</dbReference>